<dbReference type="Pfam" id="PF00067">
    <property type="entry name" value="p450"/>
    <property type="match status" value="1"/>
</dbReference>
<dbReference type="GO" id="GO:0016705">
    <property type="term" value="F:oxidoreductase activity, acting on paired donors, with incorporation or reduction of molecular oxygen"/>
    <property type="evidence" value="ECO:0007669"/>
    <property type="project" value="InterPro"/>
</dbReference>
<dbReference type="CTD" id="20233425"/>
<evidence type="ECO:0000313" key="5">
    <source>
        <dbReference type="Proteomes" id="UP000030746"/>
    </source>
</evidence>
<feature type="transmembrane region" description="Helical" evidence="3">
    <location>
        <begin position="250"/>
        <end position="273"/>
    </location>
</feature>
<keyword evidence="3" id="KW-1133">Transmembrane helix</keyword>
<evidence type="ECO:0000313" key="4">
    <source>
        <dbReference type="EMBL" id="ESO83424.1"/>
    </source>
</evidence>
<dbReference type="OMA" id="YFQVWSE"/>
<dbReference type="EMBL" id="KB203683">
    <property type="protein sequence ID" value="ESO83424.1"/>
    <property type="molecule type" value="Genomic_DNA"/>
</dbReference>
<reference evidence="4 5" key="1">
    <citation type="journal article" date="2013" name="Nature">
        <title>Insights into bilaterian evolution from three spiralian genomes.</title>
        <authorList>
            <person name="Simakov O."/>
            <person name="Marletaz F."/>
            <person name="Cho S.J."/>
            <person name="Edsinger-Gonzales E."/>
            <person name="Havlak P."/>
            <person name="Hellsten U."/>
            <person name="Kuo D.H."/>
            <person name="Larsson T."/>
            <person name="Lv J."/>
            <person name="Arendt D."/>
            <person name="Savage R."/>
            <person name="Osoegawa K."/>
            <person name="de Jong P."/>
            <person name="Grimwood J."/>
            <person name="Chapman J.A."/>
            <person name="Shapiro H."/>
            <person name="Aerts A."/>
            <person name="Otillar R.P."/>
            <person name="Terry A.Y."/>
            <person name="Boore J.L."/>
            <person name="Grigoriev I.V."/>
            <person name="Lindberg D.R."/>
            <person name="Seaver E.C."/>
            <person name="Weisblat D.A."/>
            <person name="Putnam N.H."/>
            <person name="Rokhsar D.S."/>
        </authorList>
    </citation>
    <scope>NUCLEOTIDE SEQUENCE [LARGE SCALE GENOMIC DNA]</scope>
</reference>
<proteinExistence type="inferred from homology"/>
<dbReference type="InterPro" id="IPR001128">
    <property type="entry name" value="Cyt_P450"/>
</dbReference>
<evidence type="ECO:0000256" key="2">
    <source>
        <dbReference type="PIRSR" id="PIRSR602401-1"/>
    </source>
</evidence>
<dbReference type="AlphaFoldDB" id="V4B4S2"/>
<keyword evidence="3" id="KW-0472">Membrane</keyword>
<feature type="binding site" description="axial binding residue" evidence="2">
    <location>
        <position position="393"/>
    </location>
    <ligand>
        <name>heme</name>
        <dbReference type="ChEBI" id="CHEBI:30413"/>
    </ligand>
    <ligandPart>
        <name>Fe</name>
        <dbReference type="ChEBI" id="CHEBI:18248"/>
    </ligandPart>
</feature>
<name>V4B4S2_LOTGI</name>
<comment type="similarity">
    <text evidence="1">Belongs to the cytochrome P450 family.</text>
</comment>
<dbReference type="GeneID" id="20233425"/>
<dbReference type="PANTHER" id="PTHR24280:SF4">
    <property type="entry name" value="CYTOCHROME P450 20A1"/>
    <property type="match status" value="1"/>
</dbReference>
<keyword evidence="2" id="KW-0479">Metal-binding</keyword>
<dbReference type="STRING" id="225164.V4B4S2"/>
<dbReference type="GO" id="GO:0020037">
    <property type="term" value="F:heme binding"/>
    <property type="evidence" value="ECO:0007669"/>
    <property type="project" value="InterPro"/>
</dbReference>
<dbReference type="RefSeq" id="XP_009065855.1">
    <property type="nucleotide sequence ID" value="XM_009067607.1"/>
</dbReference>
<keyword evidence="2" id="KW-0349">Heme</keyword>
<feature type="transmembrane region" description="Helical" evidence="3">
    <location>
        <begin position="6"/>
        <end position="23"/>
    </location>
</feature>
<dbReference type="PANTHER" id="PTHR24280">
    <property type="entry name" value="CYTOCHROME P450 20A1"/>
    <property type="match status" value="1"/>
</dbReference>
<dbReference type="GO" id="GO:0005506">
    <property type="term" value="F:iron ion binding"/>
    <property type="evidence" value="ECO:0007669"/>
    <property type="project" value="InterPro"/>
</dbReference>
<keyword evidence="5" id="KW-1185">Reference proteome</keyword>
<protein>
    <recommendedName>
        <fullName evidence="6">Cytochrome P450 family 20 subfamily A member 1</fullName>
    </recommendedName>
</protein>
<organism evidence="4 5">
    <name type="scientific">Lottia gigantea</name>
    <name type="common">Giant owl limpet</name>
    <dbReference type="NCBI Taxonomy" id="225164"/>
    <lineage>
        <taxon>Eukaryota</taxon>
        <taxon>Metazoa</taxon>
        <taxon>Spiralia</taxon>
        <taxon>Lophotrochozoa</taxon>
        <taxon>Mollusca</taxon>
        <taxon>Gastropoda</taxon>
        <taxon>Patellogastropoda</taxon>
        <taxon>Lottioidea</taxon>
        <taxon>Lottiidae</taxon>
        <taxon>Lottia</taxon>
    </lineage>
</organism>
<dbReference type="GO" id="GO:0016020">
    <property type="term" value="C:membrane"/>
    <property type="evidence" value="ECO:0007669"/>
    <property type="project" value="TreeGrafter"/>
</dbReference>
<dbReference type="PRINTS" id="PR00463">
    <property type="entry name" value="EP450I"/>
</dbReference>
<dbReference type="Proteomes" id="UP000030746">
    <property type="component" value="Unassembled WGS sequence"/>
</dbReference>
<dbReference type="HOGENOM" id="CLU_050960_1_0_1"/>
<dbReference type="InterPro" id="IPR036396">
    <property type="entry name" value="Cyt_P450_sf"/>
</dbReference>
<dbReference type="InterPro" id="IPR052666">
    <property type="entry name" value="CYP450_20A1-like"/>
</dbReference>
<comment type="cofactor">
    <cofactor evidence="2">
        <name>heme</name>
        <dbReference type="ChEBI" id="CHEBI:30413"/>
    </cofactor>
</comment>
<evidence type="ECO:0000256" key="1">
    <source>
        <dbReference type="ARBA" id="ARBA00010617"/>
    </source>
</evidence>
<dbReference type="InterPro" id="IPR002401">
    <property type="entry name" value="Cyt_P450_E_grp-I"/>
</dbReference>
<dbReference type="KEGG" id="lgi:LOTGIDRAFT_133362"/>
<accession>V4B4S2</accession>
<evidence type="ECO:0000256" key="3">
    <source>
        <dbReference type="SAM" id="Phobius"/>
    </source>
</evidence>
<dbReference type="GO" id="GO:0004497">
    <property type="term" value="F:monooxygenase activity"/>
    <property type="evidence" value="ECO:0007669"/>
    <property type="project" value="InterPro"/>
</dbReference>
<dbReference type="Gene3D" id="1.10.630.10">
    <property type="entry name" value="Cytochrome P450"/>
    <property type="match status" value="1"/>
</dbReference>
<evidence type="ECO:0008006" key="6">
    <source>
        <dbReference type="Google" id="ProtNLM"/>
    </source>
</evidence>
<dbReference type="OrthoDB" id="1470350at2759"/>
<keyword evidence="3" id="KW-0812">Transmembrane</keyword>
<keyword evidence="2" id="KW-0408">Iron</keyword>
<gene>
    <name evidence="4" type="ORF">LOTGIDRAFT_133362</name>
</gene>
<dbReference type="SUPFAM" id="SSF48264">
    <property type="entry name" value="Cytochrome P450"/>
    <property type="match status" value="1"/>
</dbReference>
<sequence length="446" mass="50895">MLDFAIFAVTFFMMLVGAVIYLMPSSRKATSVPGLDPTTKEDGNLSDIGRAGSLHEFLLDLHGRFGDIASFWMGRQLVISIASPELFKQHQNNLKHVVTQSSTLCYTVFMFIGNINTICIQVADNLVKTLENKVKEEHLSLNQYMIAYAFKTVMNSLYGDAMDDEKDIIAMRGHYDIMWSEMEKRIADPTVPEDGSPRAISLNLALKEMRKIVQNIIDFRKKNGKKSEDYLLIDRIVEHMKTEDGIFSEILTFLIGGFHTAGNLLTWAVYFLATHEEVEKKLLKEIKNVLGDDDISADNYDQLKYTKQIIDETMRCAVVAPWAARYQDFDSELGGHKIPKKTPVIHALGVSLQDERQWPQPKIFDPERFNEENIKKRPHLAFSPFGFAGRRVCPGRKFAYLESAICLVSLFRRFKFHLVEGQVVQPVFGLVTHSEDDIWVTVSKRK</sequence>